<evidence type="ECO:0000256" key="2">
    <source>
        <dbReference type="ARBA" id="ARBA00023125"/>
    </source>
</evidence>
<dbReference type="GO" id="GO:0003700">
    <property type="term" value="F:DNA-binding transcription factor activity"/>
    <property type="evidence" value="ECO:0007669"/>
    <property type="project" value="InterPro"/>
</dbReference>
<gene>
    <name evidence="5" type="ORF">EDD76_10237</name>
</gene>
<evidence type="ECO:0000313" key="6">
    <source>
        <dbReference type="Proteomes" id="UP000295718"/>
    </source>
</evidence>
<sequence length="283" mass="34185">MDLKRELVLPNDDLPFKMFIFEGRNGNYRVTKHWHDSIEIFLVFEGEIDFYINTSYYGLSRGKFIIVNSNEVHSIDVPKENFTIVLQIPPEEFHKYKEEEYLLFRHTSDGYKEEDAQFVRLIRRMYTAYAEKQYGYELEVLSDYYKMMHFLLTRYRERNVDKERVKQSRQMEKLFKITSYIQEHFREDITLEHVAEIFGFSSTYLSRIFKKYANVNYKTYVLNVRVEYAFKELLNTDRSVNKIAENNGFPDARSFAKAFSSRFGITPDKYRREIQKRQESAMK</sequence>
<dbReference type="SUPFAM" id="SSF51215">
    <property type="entry name" value="Regulatory protein AraC"/>
    <property type="match status" value="1"/>
</dbReference>
<dbReference type="Pfam" id="PF12833">
    <property type="entry name" value="HTH_18"/>
    <property type="match status" value="1"/>
</dbReference>
<dbReference type="PANTHER" id="PTHR43280:SF2">
    <property type="entry name" value="HTH-TYPE TRANSCRIPTIONAL REGULATOR EXSA"/>
    <property type="match status" value="1"/>
</dbReference>
<keyword evidence="6" id="KW-1185">Reference proteome</keyword>
<dbReference type="PROSITE" id="PS01124">
    <property type="entry name" value="HTH_ARAC_FAMILY_2"/>
    <property type="match status" value="1"/>
</dbReference>
<feature type="domain" description="HTH araC/xylS-type" evidence="4">
    <location>
        <begin position="175"/>
        <end position="273"/>
    </location>
</feature>
<dbReference type="InterPro" id="IPR003313">
    <property type="entry name" value="AraC-bd"/>
</dbReference>
<evidence type="ECO:0000256" key="1">
    <source>
        <dbReference type="ARBA" id="ARBA00023015"/>
    </source>
</evidence>
<keyword evidence="1" id="KW-0805">Transcription regulation</keyword>
<dbReference type="Gene3D" id="2.60.120.10">
    <property type="entry name" value="Jelly Rolls"/>
    <property type="match status" value="1"/>
</dbReference>
<protein>
    <submittedName>
        <fullName evidence="5">AraC-like protein</fullName>
    </submittedName>
</protein>
<dbReference type="GO" id="GO:0043565">
    <property type="term" value="F:sequence-specific DNA binding"/>
    <property type="evidence" value="ECO:0007669"/>
    <property type="project" value="InterPro"/>
</dbReference>
<dbReference type="PANTHER" id="PTHR43280">
    <property type="entry name" value="ARAC-FAMILY TRANSCRIPTIONAL REGULATOR"/>
    <property type="match status" value="1"/>
</dbReference>
<dbReference type="OrthoDB" id="9776971at2"/>
<dbReference type="SUPFAM" id="SSF46689">
    <property type="entry name" value="Homeodomain-like"/>
    <property type="match status" value="2"/>
</dbReference>
<comment type="caution">
    <text evidence="5">The sequence shown here is derived from an EMBL/GenBank/DDBJ whole genome shotgun (WGS) entry which is preliminary data.</text>
</comment>
<dbReference type="RefSeq" id="WP_031388862.1">
    <property type="nucleotide sequence ID" value="NZ_JPNB01000001.1"/>
</dbReference>
<organism evidence="5 6">
    <name type="scientific">Kineothrix alysoides</name>
    <dbReference type="NCBI Taxonomy" id="1469948"/>
    <lineage>
        <taxon>Bacteria</taxon>
        <taxon>Bacillati</taxon>
        <taxon>Bacillota</taxon>
        <taxon>Clostridia</taxon>
        <taxon>Lachnospirales</taxon>
        <taxon>Lachnospiraceae</taxon>
        <taxon>Kineothrix</taxon>
    </lineage>
</organism>
<evidence type="ECO:0000313" key="5">
    <source>
        <dbReference type="EMBL" id="TCL60342.1"/>
    </source>
</evidence>
<dbReference type="Gene3D" id="1.10.10.60">
    <property type="entry name" value="Homeodomain-like"/>
    <property type="match status" value="2"/>
</dbReference>
<dbReference type="AlphaFoldDB" id="A0A4R1R4Z6"/>
<dbReference type="STRING" id="1469948.GCA_000732725_00075"/>
<dbReference type="SMART" id="SM00342">
    <property type="entry name" value="HTH_ARAC"/>
    <property type="match status" value="1"/>
</dbReference>
<accession>A0A4R1R4Z6</accession>
<dbReference type="InterPro" id="IPR020449">
    <property type="entry name" value="Tscrpt_reg_AraC-type_HTH"/>
</dbReference>
<keyword evidence="3" id="KW-0804">Transcription</keyword>
<dbReference type="InterPro" id="IPR009057">
    <property type="entry name" value="Homeodomain-like_sf"/>
</dbReference>
<name>A0A4R1R4Z6_9FIRM</name>
<dbReference type="EMBL" id="SLUO01000002">
    <property type="protein sequence ID" value="TCL60342.1"/>
    <property type="molecule type" value="Genomic_DNA"/>
</dbReference>
<evidence type="ECO:0000259" key="4">
    <source>
        <dbReference type="PROSITE" id="PS01124"/>
    </source>
</evidence>
<dbReference type="InterPro" id="IPR037923">
    <property type="entry name" value="HTH-like"/>
</dbReference>
<dbReference type="Proteomes" id="UP000295718">
    <property type="component" value="Unassembled WGS sequence"/>
</dbReference>
<dbReference type="InterPro" id="IPR018060">
    <property type="entry name" value="HTH_AraC"/>
</dbReference>
<proteinExistence type="predicted"/>
<dbReference type="InterPro" id="IPR014710">
    <property type="entry name" value="RmlC-like_jellyroll"/>
</dbReference>
<evidence type="ECO:0000256" key="3">
    <source>
        <dbReference type="ARBA" id="ARBA00023163"/>
    </source>
</evidence>
<keyword evidence="2" id="KW-0238">DNA-binding</keyword>
<dbReference type="PRINTS" id="PR00032">
    <property type="entry name" value="HTHARAC"/>
</dbReference>
<dbReference type="Pfam" id="PF02311">
    <property type="entry name" value="AraC_binding"/>
    <property type="match status" value="1"/>
</dbReference>
<reference evidence="5 6" key="1">
    <citation type="submission" date="2019-03" db="EMBL/GenBank/DDBJ databases">
        <title>Genomic Encyclopedia of Type Strains, Phase IV (KMG-IV): sequencing the most valuable type-strain genomes for metagenomic binning, comparative biology and taxonomic classification.</title>
        <authorList>
            <person name="Goeker M."/>
        </authorList>
    </citation>
    <scope>NUCLEOTIDE SEQUENCE [LARGE SCALE GENOMIC DNA]</scope>
    <source>
        <strain evidence="5 6">DSM 100556</strain>
    </source>
</reference>